<feature type="coiled-coil region" evidence="4">
    <location>
        <begin position="1341"/>
        <end position="1372"/>
    </location>
</feature>
<dbReference type="SUPFAM" id="SSF117289">
    <property type="entry name" value="Nucleoporin domain"/>
    <property type="match status" value="1"/>
</dbReference>
<feature type="compositionally biased region" description="Polar residues" evidence="5">
    <location>
        <begin position="840"/>
        <end position="869"/>
    </location>
</feature>
<gene>
    <name evidence="7" type="ORF">TAPDE_001186</name>
</gene>
<feature type="compositionally biased region" description="Basic and acidic residues" evidence="5">
    <location>
        <begin position="716"/>
        <end position="738"/>
    </location>
</feature>
<keyword evidence="4" id="KW-0175">Coiled coil</keyword>
<feature type="compositionally biased region" description="Acidic residues" evidence="5">
    <location>
        <begin position="924"/>
        <end position="939"/>
    </location>
</feature>
<feature type="compositionally biased region" description="Basic and acidic residues" evidence="5">
    <location>
        <begin position="810"/>
        <end position="824"/>
    </location>
</feature>
<protein>
    <recommendedName>
        <fullName evidence="6">Nucleoporin Nup159/Nup146 N-terminal domain-containing protein</fullName>
    </recommendedName>
</protein>
<feature type="compositionally biased region" description="Polar residues" evidence="5">
    <location>
        <begin position="739"/>
        <end position="748"/>
    </location>
</feature>
<feature type="region of interest" description="Disordered" evidence="5">
    <location>
        <begin position="505"/>
        <end position="579"/>
    </location>
</feature>
<name>R4XDJ7_TAPDE</name>
<feature type="region of interest" description="Disordered" evidence="5">
    <location>
        <begin position="1"/>
        <end position="24"/>
    </location>
</feature>
<comment type="caution">
    <text evidence="7">The sequence shown here is derived from an EMBL/GenBank/DDBJ whole genome shotgun (WGS) entry which is preliminary data.</text>
</comment>
<dbReference type="GO" id="GO:0005634">
    <property type="term" value="C:nucleus"/>
    <property type="evidence" value="ECO:0007669"/>
    <property type="project" value="UniProtKB-SubCell"/>
</dbReference>
<evidence type="ECO:0000256" key="3">
    <source>
        <dbReference type="ARBA" id="ARBA00023242"/>
    </source>
</evidence>
<accession>R4XDJ7</accession>
<dbReference type="STRING" id="1097556.R4XDJ7"/>
<keyword evidence="2" id="KW-0813">Transport</keyword>
<dbReference type="Pfam" id="PF16755">
    <property type="entry name" value="Beta-prop_NUP159_NUP214"/>
    <property type="match status" value="1"/>
</dbReference>
<dbReference type="InterPro" id="IPR039462">
    <property type="entry name" value="Nup159/Nup146_N"/>
</dbReference>
<dbReference type="OrthoDB" id="248320at2759"/>
<feature type="compositionally biased region" description="Polar residues" evidence="5">
    <location>
        <begin position="1051"/>
        <end position="1086"/>
    </location>
</feature>
<feature type="region of interest" description="Disordered" evidence="5">
    <location>
        <begin position="641"/>
        <end position="999"/>
    </location>
</feature>
<keyword evidence="3" id="KW-0539">Nucleus</keyword>
<reference evidence="7 8" key="1">
    <citation type="journal article" date="2013" name="MBio">
        <title>Genome sequencing of the plant pathogen Taphrina deformans, the causal agent of peach leaf curl.</title>
        <authorList>
            <person name="Cisse O.H."/>
            <person name="Almeida J.M.G.C.F."/>
            <person name="Fonseca A."/>
            <person name="Kumar A.A."/>
            <person name="Salojaervi J."/>
            <person name="Overmyer K."/>
            <person name="Hauser P.M."/>
            <person name="Pagni M."/>
        </authorList>
    </citation>
    <scope>NUCLEOTIDE SEQUENCE [LARGE SCALE GENOMIC DNA]</scope>
    <source>
        <strain evidence="8">PYCC 5710 / ATCC 11124 / CBS 356.35 / IMI 108563 / JCM 9778 / NBRC 8474</strain>
    </source>
</reference>
<feature type="compositionally biased region" description="Polar residues" evidence="5">
    <location>
        <begin position="508"/>
        <end position="546"/>
    </location>
</feature>
<organism evidence="7 8">
    <name type="scientific">Taphrina deformans (strain PYCC 5710 / ATCC 11124 / CBS 356.35 / IMI 108563 / JCM 9778 / NBRC 8474)</name>
    <name type="common">Peach leaf curl fungus</name>
    <name type="synonym">Lalaria deformans</name>
    <dbReference type="NCBI Taxonomy" id="1097556"/>
    <lineage>
        <taxon>Eukaryota</taxon>
        <taxon>Fungi</taxon>
        <taxon>Dikarya</taxon>
        <taxon>Ascomycota</taxon>
        <taxon>Taphrinomycotina</taxon>
        <taxon>Taphrinomycetes</taxon>
        <taxon>Taphrinales</taxon>
        <taxon>Taphrinaceae</taxon>
        <taxon>Taphrina</taxon>
    </lineage>
</organism>
<sequence length="1509" mass="161784">MATSNSFGALSGNTSPWTLKSEETEEYTSQKHGFRALAGDAVLTIGEAFPDGFPETRVQLLAVSQDSYAYATLNHRICVGSISQLQDKLVSLGDKDNKTIGLSPSENEITLETAISHLAFSSNAQQLYVSAKAGGMLVCATNNIQNSQQQVASPALMDLVPNPTDSTIALLSLEGELQLYDENGLAAIASGVSAISWSKRGKQIIVGTTDGVLKQYTPRGELKAELPAVNGAVGKVNAINWLENDLFVIAYENADGELALYILRRDQSGETPTLIYTAISNPSISFGDTSHAPHFSFVSLSKDLVLTMSSVSADFGLISLSHVAAIEIDVEEQKAAVRFSSNRDTDVSIIGHGVQVDEKNSAKYIWYLDNDGGCAAWEIRDTENPLFDAVPAPAKSTSSAVLSTQVAGPSPFDKPVSSDSKNSGTASPFSFTSSGSTPAPLFGGFPTLSVPIGTTSGTSQPAFGSSSAFGTSAFGSTAFGSSTSRENTFGTPSFSAPTAFKGFDNASALGNSNPGSKNTTSAQIATHKTSSEQSRPMPTKSISKATMSDSDEDEMQDDKLAHLGEQEPENIGEKNALPDVTSMDFLSFAHKEGEKDVAELSIDLSATEEAVQTSPVKKVENGAPSDVFGSFSFPSAQFGGFGSLATSNTNSQKHESLTSTSSQIPRPQTTASRPSFGFGELAKNSSSPVPTKSVFGSGEGKPTFGFGSTTRSAALPKEDAQKTTSVETEHKPELEHGSTESPRVSWSELSAKPIVGAENPFYKDEPLKSLPPFNFSQVGDDHDESVSKDNASRHNQDKSETFDVPNTGKQAEKEDLNSKDDNVKHIPPFDFSHVEKQELSQELANNTQLKENKRSLGSNELETVSQQDGINLDHAPFASFSIEEHDSEYDTEEESADSQEKSLEEDYSEDEQDASRVNEKDAYTDEASEQSGFEEDPEGDSNSQLDESDKSDREADSDDDQISAFQPKTPAFASVTKSDLSRPSPFSSSPTVSPFGTQSTIFFNKQPQAPFNFAQAASLSEPASKIPSTNFKAPVFSFNPGSEVPKPEADSPTTFSFKPNTASPAINSPQTNESQALQKSTTLLNNQSQTRSEDQETSETSSTINQSAHEAGTGNEAPHAASTILDTDAKSLKPIDKGQAERAESAAQAVGLQQGILRQKFPETKDNGAHFPGVIGTQQARSQSPTVLAETKGRSPTTPAIKQESESLKMPDYMMLNSKGLDNDNETAIAHELHVLSTTLTSELNVMHENLGKMAQYIDSSQNAAGSLSSIGELTSEVSLLSERAHTCVENQKSSDSQLSSMRSSMLRLEAQKTKVQRLLRAQTDISFAQSLKFSALGPEHAAQQRQIRQLLGNVEKALEKLQSSLSMIKAKNPSSHFQSSAPTAETITRATAKIMQVAVQKERDVDNLQKAFVALQLASPDASFQSSTHLGHRSRRSQARFSIDNTFDLSLSQLSLSQNGTGPSMGLRSVNGGQERSNLMAMAEQKRHAMQVYRESRAKGLPIKTVPM</sequence>
<dbReference type="EMBL" id="CAHR02000039">
    <property type="protein sequence ID" value="CCG81419.1"/>
    <property type="molecule type" value="Genomic_DNA"/>
</dbReference>
<dbReference type="Gene3D" id="2.130.10.10">
    <property type="entry name" value="YVTN repeat-like/Quinoprotein amine dehydrogenase"/>
    <property type="match status" value="1"/>
</dbReference>
<evidence type="ECO:0000313" key="8">
    <source>
        <dbReference type="Proteomes" id="UP000013776"/>
    </source>
</evidence>
<evidence type="ECO:0000256" key="1">
    <source>
        <dbReference type="ARBA" id="ARBA00004123"/>
    </source>
</evidence>
<keyword evidence="8" id="KW-1185">Reference proteome</keyword>
<evidence type="ECO:0000256" key="2">
    <source>
        <dbReference type="ARBA" id="ARBA00022448"/>
    </source>
</evidence>
<feature type="compositionally biased region" description="Basic and acidic residues" evidence="5">
    <location>
        <begin position="913"/>
        <end position="923"/>
    </location>
</feature>
<evidence type="ECO:0000313" key="7">
    <source>
        <dbReference type="EMBL" id="CCG81419.1"/>
    </source>
</evidence>
<feature type="region of interest" description="Disordered" evidence="5">
    <location>
        <begin position="1017"/>
        <end position="1120"/>
    </location>
</feature>
<feature type="compositionally biased region" description="Basic and acidic residues" evidence="5">
    <location>
        <begin position="784"/>
        <end position="801"/>
    </location>
</feature>
<proteinExistence type="predicted"/>
<feature type="compositionally biased region" description="Acidic residues" evidence="5">
    <location>
        <begin position="885"/>
        <end position="897"/>
    </location>
</feature>
<feature type="domain" description="Nucleoporin Nup159/Nup146 N-terminal" evidence="6">
    <location>
        <begin position="54"/>
        <end position="354"/>
    </location>
</feature>
<comment type="subcellular location">
    <subcellularLocation>
        <location evidence="1">Nucleus</location>
    </subcellularLocation>
</comment>
<feature type="compositionally biased region" description="Polar residues" evidence="5">
    <location>
        <begin position="644"/>
        <end position="673"/>
    </location>
</feature>
<dbReference type="eggNOG" id="KOG3630">
    <property type="taxonomic scope" value="Eukaryota"/>
</dbReference>
<dbReference type="Proteomes" id="UP000013776">
    <property type="component" value="Unassembled WGS sequence"/>
</dbReference>
<feature type="compositionally biased region" description="Low complexity" evidence="5">
    <location>
        <begin position="981"/>
        <end position="994"/>
    </location>
</feature>
<evidence type="ECO:0000256" key="4">
    <source>
        <dbReference type="SAM" id="Coils"/>
    </source>
</evidence>
<evidence type="ECO:0000256" key="5">
    <source>
        <dbReference type="SAM" id="MobiDB-lite"/>
    </source>
</evidence>
<feature type="compositionally biased region" description="Low complexity" evidence="5">
    <location>
        <begin position="423"/>
        <end position="432"/>
    </location>
</feature>
<feature type="compositionally biased region" description="Polar residues" evidence="5">
    <location>
        <begin position="1"/>
        <end position="18"/>
    </location>
</feature>
<evidence type="ECO:0000259" key="6">
    <source>
        <dbReference type="Pfam" id="PF16755"/>
    </source>
</evidence>
<feature type="region of interest" description="Disordered" evidence="5">
    <location>
        <begin position="1179"/>
        <end position="1200"/>
    </location>
</feature>
<feature type="region of interest" description="Disordered" evidence="5">
    <location>
        <begin position="400"/>
        <end position="432"/>
    </location>
</feature>
<dbReference type="InterPro" id="IPR015943">
    <property type="entry name" value="WD40/YVTN_repeat-like_dom_sf"/>
</dbReference>